<gene>
    <name evidence="2" type="ORF">LUZ61_016176</name>
</gene>
<evidence type="ECO:0000259" key="1">
    <source>
        <dbReference type="PROSITE" id="PS50181"/>
    </source>
</evidence>
<dbReference type="Pfam" id="PF00646">
    <property type="entry name" value="F-box"/>
    <property type="match status" value="1"/>
</dbReference>
<reference evidence="2 3" key="1">
    <citation type="journal article" date="2022" name="Cell">
        <title>Repeat-based holocentromeres influence genome architecture and karyotype evolution.</title>
        <authorList>
            <person name="Hofstatter P.G."/>
            <person name="Thangavel G."/>
            <person name="Lux T."/>
            <person name="Neumann P."/>
            <person name="Vondrak T."/>
            <person name="Novak P."/>
            <person name="Zhang M."/>
            <person name="Costa L."/>
            <person name="Castellani M."/>
            <person name="Scott A."/>
            <person name="Toegelov H."/>
            <person name="Fuchs J."/>
            <person name="Mata-Sucre Y."/>
            <person name="Dias Y."/>
            <person name="Vanzela A.L.L."/>
            <person name="Huettel B."/>
            <person name="Almeida C.C.S."/>
            <person name="Simkova H."/>
            <person name="Souza G."/>
            <person name="Pedrosa-Harand A."/>
            <person name="Macas J."/>
            <person name="Mayer K.F.X."/>
            <person name="Houben A."/>
            <person name="Marques A."/>
        </authorList>
    </citation>
    <scope>NUCLEOTIDE SEQUENCE [LARGE SCALE GENOMIC DNA]</scope>
    <source>
        <strain evidence="2">RhyTen1mFocal</strain>
    </source>
</reference>
<dbReference type="PANTHER" id="PTHR34223">
    <property type="entry name" value="OS11G0201299 PROTEIN"/>
    <property type="match status" value="1"/>
</dbReference>
<dbReference type="Gene3D" id="1.20.1280.50">
    <property type="match status" value="1"/>
</dbReference>
<dbReference type="SUPFAM" id="SSF52047">
    <property type="entry name" value="RNI-like"/>
    <property type="match status" value="1"/>
</dbReference>
<dbReference type="Pfam" id="PF24758">
    <property type="entry name" value="LRR_At5g56370"/>
    <property type="match status" value="1"/>
</dbReference>
<dbReference type="Gene3D" id="3.80.10.10">
    <property type="entry name" value="Ribonuclease Inhibitor"/>
    <property type="match status" value="1"/>
</dbReference>
<organism evidence="2 3">
    <name type="scientific">Rhynchospora tenuis</name>
    <dbReference type="NCBI Taxonomy" id="198213"/>
    <lineage>
        <taxon>Eukaryota</taxon>
        <taxon>Viridiplantae</taxon>
        <taxon>Streptophyta</taxon>
        <taxon>Embryophyta</taxon>
        <taxon>Tracheophyta</taxon>
        <taxon>Spermatophyta</taxon>
        <taxon>Magnoliopsida</taxon>
        <taxon>Liliopsida</taxon>
        <taxon>Poales</taxon>
        <taxon>Cyperaceae</taxon>
        <taxon>Cyperoideae</taxon>
        <taxon>Rhynchosporeae</taxon>
        <taxon>Rhynchospora</taxon>
    </lineage>
</organism>
<sequence>MDNSSRLRVQMNDGIDMISGLPDPILTHVLSFLPTKEAVRTCVLSKRWTNMWASVPVLNFDLKEFGIGYSDFKLEDYETYIHRGNEFENPSNEYDDPRPLFEWFLHGVLENREPLHLDSLQFRWGPDGGSRRVSMNWLDDIVLLMPREISVFIWKHPCPDFPDSVFSCASLEIFKLIVDNVPKELLSPKSISLPSLKVLHLGGQVLTDDFMKSLFLGCPVLEDLDLDECVLAVSEISSNALKKLVINSFNFNYYDQIQISCPGLLSLVVSSLGPTLFLKNVASLVNAYISLEDCDDFKFLSSLFNVTTLSLTLPFYRIKDLLEKDFPKCQPFTNLKCLEFKFRRISHFRLIIYLLKHSPNLQKFTLYLHELFYIDGKEEDLNQKEPGVALFQREYLEMITIVKPKYRESIEEDQLQALVIKLRAHVKNIGMLSII</sequence>
<dbReference type="InterPro" id="IPR053197">
    <property type="entry name" value="F-box_SCFL_complex_component"/>
</dbReference>
<dbReference type="Proteomes" id="UP001210211">
    <property type="component" value="Unassembled WGS sequence"/>
</dbReference>
<dbReference type="InterPro" id="IPR053781">
    <property type="entry name" value="F-box_AtFBL13-like"/>
</dbReference>
<protein>
    <recommendedName>
        <fullName evidence="1">F-box domain-containing protein</fullName>
    </recommendedName>
</protein>
<dbReference type="PROSITE" id="PS50181">
    <property type="entry name" value="FBOX"/>
    <property type="match status" value="1"/>
</dbReference>
<feature type="domain" description="F-box" evidence="1">
    <location>
        <begin position="15"/>
        <end position="51"/>
    </location>
</feature>
<dbReference type="CDD" id="cd22160">
    <property type="entry name" value="F-box_AtFBL13-like"/>
    <property type="match status" value="1"/>
</dbReference>
<keyword evidence="3" id="KW-1185">Reference proteome</keyword>
<dbReference type="InterPro" id="IPR001810">
    <property type="entry name" value="F-box_dom"/>
</dbReference>
<dbReference type="PANTHER" id="PTHR34223:SF51">
    <property type="entry name" value="OS06G0556300 PROTEIN"/>
    <property type="match status" value="1"/>
</dbReference>
<proteinExistence type="predicted"/>
<dbReference type="InterPro" id="IPR032675">
    <property type="entry name" value="LRR_dom_sf"/>
</dbReference>
<name>A0AAD5Z4Z7_9POAL</name>
<accession>A0AAD5Z4Z7</accession>
<evidence type="ECO:0000313" key="2">
    <source>
        <dbReference type="EMBL" id="KAJ3687012.1"/>
    </source>
</evidence>
<evidence type="ECO:0000313" key="3">
    <source>
        <dbReference type="Proteomes" id="UP001210211"/>
    </source>
</evidence>
<dbReference type="AlphaFoldDB" id="A0AAD5Z4Z7"/>
<comment type="caution">
    <text evidence="2">The sequence shown here is derived from an EMBL/GenBank/DDBJ whole genome shotgun (WGS) entry which is preliminary data.</text>
</comment>
<dbReference type="InterPro" id="IPR055411">
    <property type="entry name" value="LRR_FXL15/At3g58940/PEG3-like"/>
</dbReference>
<dbReference type="InterPro" id="IPR036047">
    <property type="entry name" value="F-box-like_dom_sf"/>
</dbReference>
<dbReference type="SUPFAM" id="SSF81383">
    <property type="entry name" value="F-box domain"/>
    <property type="match status" value="1"/>
</dbReference>
<dbReference type="EMBL" id="JAMRDG010000002">
    <property type="protein sequence ID" value="KAJ3687012.1"/>
    <property type="molecule type" value="Genomic_DNA"/>
</dbReference>